<evidence type="ECO:0008006" key="3">
    <source>
        <dbReference type="Google" id="ProtNLM"/>
    </source>
</evidence>
<dbReference type="RefSeq" id="WP_425266467.1">
    <property type="nucleotide sequence ID" value="NZ_CADIKG010000006.1"/>
</dbReference>
<organism evidence="1 2">
    <name type="scientific">Burkholderia puraquae</name>
    <dbReference type="NCBI Taxonomy" id="1904757"/>
    <lineage>
        <taxon>Bacteria</taxon>
        <taxon>Pseudomonadati</taxon>
        <taxon>Pseudomonadota</taxon>
        <taxon>Betaproteobacteria</taxon>
        <taxon>Burkholderiales</taxon>
        <taxon>Burkholderiaceae</taxon>
        <taxon>Burkholderia</taxon>
        <taxon>Burkholderia cepacia complex</taxon>
    </lineage>
</organism>
<evidence type="ECO:0000313" key="1">
    <source>
        <dbReference type="EMBL" id="CAB3757698.1"/>
    </source>
</evidence>
<dbReference type="AlphaFoldDB" id="A0A6J5DUG7"/>
<name>A0A6J5DUG7_9BURK</name>
<accession>A0A6J5DUG7</accession>
<sequence>MTRPTPVVFIHGFIGTLDVRGWHVPDWALARCAGFDLIERCGHLIPAEQPDAFRAAVERIVHAPPA</sequence>
<gene>
    <name evidence="1" type="ORF">LMG29660_03278</name>
</gene>
<reference evidence="1 2" key="1">
    <citation type="submission" date="2020-04" db="EMBL/GenBank/DDBJ databases">
        <authorList>
            <person name="De Canck E."/>
        </authorList>
    </citation>
    <scope>NUCLEOTIDE SEQUENCE [LARGE SCALE GENOMIC DNA]</scope>
    <source>
        <strain evidence="1 2">LMG 29660</strain>
    </source>
</reference>
<proteinExistence type="predicted"/>
<evidence type="ECO:0000313" key="2">
    <source>
        <dbReference type="Proteomes" id="UP000494135"/>
    </source>
</evidence>
<protein>
    <recommendedName>
        <fullName evidence="3">Alpha/beta hydrolase</fullName>
    </recommendedName>
</protein>
<dbReference type="Proteomes" id="UP000494135">
    <property type="component" value="Unassembled WGS sequence"/>
</dbReference>
<dbReference type="EMBL" id="CADIKG010000006">
    <property type="protein sequence ID" value="CAB3757698.1"/>
    <property type="molecule type" value="Genomic_DNA"/>
</dbReference>